<sequence length="244" mass="26310">MLLCDRPFEAVGPLLTTLDPSLADSTQPGVRMALQDQTVEAMLLPPLGHDRMLGLAASISPVRSMVEPVAREHRSALLLSASVTTTVFAAWDALESVTAMVCEHEAVQAVWTPSQEALTTDVLYAGEGAQRSTQNWFRVHAMRDGKTALAFTRGLTDFGGIDVLWHTRGTPAEAFGALRAAVCDVLEQQQVPQQGGTLTVAGVPHRLVPGRGPDPDLPVLELQPEAPAPQQVEPRGLRGLFRRR</sequence>
<keyword evidence="3" id="KW-1185">Reference proteome</keyword>
<accession>A0A367YYE0</accession>
<evidence type="ECO:0000313" key="2">
    <source>
        <dbReference type="EMBL" id="RCK70032.1"/>
    </source>
</evidence>
<dbReference type="Proteomes" id="UP000252770">
    <property type="component" value="Unassembled WGS sequence"/>
</dbReference>
<proteinExistence type="predicted"/>
<name>A0A367YYE0_9ACTN</name>
<protein>
    <submittedName>
        <fullName evidence="2">Uncharacterized protein</fullName>
    </submittedName>
</protein>
<dbReference type="RefSeq" id="WP_114126218.1">
    <property type="nucleotide sequence ID" value="NZ_QOUI01000004.1"/>
</dbReference>
<dbReference type="EMBL" id="QOUI01000004">
    <property type="protein sequence ID" value="RCK70032.1"/>
    <property type="molecule type" value="Genomic_DNA"/>
</dbReference>
<dbReference type="AlphaFoldDB" id="A0A367YYE0"/>
<reference evidence="2 3" key="1">
    <citation type="submission" date="2018-07" db="EMBL/GenBank/DDBJ databases">
        <title>Desertimonas flava gen. nov. sp. nov.</title>
        <authorList>
            <person name="Liu S."/>
        </authorList>
    </citation>
    <scope>NUCLEOTIDE SEQUENCE [LARGE SCALE GENOMIC DNA]</scope>
    <source>
        <strain evidence="2 3">16Sb5-5</strain>
    </source>
</reference>
<evidence type="ECO:0000313" key="3">
    <source>
        <dbReference type="Proteomes" id="UP000252770"/>
    </source>
</evidence>
<organism evidence="2 3">
    <name type="scientific">Desertihabitans brevis</name>
    <dbReference type="NCBI Taxonomy" id="2268447"/>
    <lineage>
        <taxon>Bacteria</taxon>
        <taxon>Bacillati</taxon>
        <taxon>Actinomycetota</taxon>
        <taxon>Actinomycetes</taxon>
        <taxon>Propionibacteriales</taxon>
        <taxon>Propionibacteriaceae</taxon>
        <taxon>Desertihabitans</taxon>
    </lineage>
</organism>
<gene>
    <name evidence="2" type="ORF">DT076_08525</name>
</gene>
<comment type="caution">
    <text evidence="2">The sequence shown here is derived from an EMBL/GenBank/DDBJ whole genome shotgun (WGS) entry which is preliminary data.</text>
</comment>
<evidence type="ECO:0000256" key="1">
    <source>
        <dbReference type="SAM" id="MobiDB-lite"/>
    </source>
</evidence>
<feature type="region of interest" description="Disordered" evidence="1">
    <location>
        <begin position="224"/>
        <end position="244"/>
    </location>
</feature>